<comment type="caution">
    <text evidence="2">The sequence shown here is derived from an EMBL/GenBank/DDBJ whole genome shotgun (WGS) entry which is preliminary data.</text>
</comment>
<sequence length="144" mass="15705">MVQTCGTRVEEGLVTNSAESVIREFLGCFPQSDVDVLVGFFSDDAVYIDGPRGVHRGIDSIRTELQSIVAMVPSTRVDIKSLATDNGTVLTERVDNFDVDGKRIAMEVMGAFDVDADGRIARWRDYYDLPTLVEQVTAATASPA</sequence>
<dbReference type="Pfam" id="PF07858">
    <property type="entry name" value="LEH"/>
    <property type="match status" value="1"/>
</dbReference>
<dbReference type="InterPro" id="IPR032710">
    <property type="entry name" value="NTF2-like_dom_sf"/>
</dbReference>
<dbReference type="Gene3D" id="3.10.450.50">
    <property type="match status" value="1"/>
</dbReference>
<feature type="domain" description="Limonene-1,2-epoxide hydrolase" evidence="1">
    <location>
        <begin position="19"/>
        <end position="136"/>
    </location>
</feature>
<dbReference type="Proteomes" id="UP000250347">
    <property type="component" value="Unassembled WGS sequence"/>
</dbReference>
<evidence type="ECO:0000313" key="3">
    <source>
        <dbReference type="Proteomes" id="UP000250347"/>
    </source>
</evidence>
<dbReference type="SUPFAM" id="SSF54427">
    <property type="entry name" value="NTF2-like"/>
    <property type="match status" value="1"/>
</dbReference>
<reference evidence="2 3" key="1">
    <citation type="submission" date="2018-06" db="EMBL/GenBank/DDBJ databases">
        <title>NTM in soil in Japan.</title>
        <authorList>
            <person name="Ohya K."/>
        </authorList>
    </citation>
    <scope>NUCLEOTIDE SEQUENCE [LARGE SCALE GENOMIC DNA]</scope>
    <source>
        <strain evidence="2 3">GF76</strain>
    </source>
</reference>
<evidence type="ECO:0000259" key="1">
    <source>
        <dbReference type="Pfam" id="PF07858"/>
    </source>
</evidence>
<dbReference type="AlphaFoldDB" id="A0A329K5R4"/>
<proteinExistence type="predicted"/>
<protein>
    <recommendedName>
        <fullName evidence="1">Limonene-1,2-epoxide hydrolase domain-containing protein</fullName>
    </recommendedName>
</protein>
<accession>A0A329K5R4</accession>
<evidence type="ECO:0000313" key="2">
    <source>
        <dbReference type="EMBL" id="RAU90375.1"/>
    </source>
</evidence>
<organism evidence="2 3">
    <name type="scientific">Mycobacterium colombiense</name>
    <dbReference type="NCBI Taxonomy" id="339268"/>
    <lineage>
        <taxon>Bacteria</taxon>
        <taxon>Bacillati</taxon>
        <taxon>Actinomycetota</taxon>
        <taxon>Actinomycetes</taxon>
        <taxon>Mycobacteriales</taxon>
        <taxon>Mycobacteriaceae</taxon>
        <taxon>Mycobacterium</taxon>
        <taxon>Mycobacterium avium complex (MAC)</taxon>
    </lineage>
</organism>
<name>A0A329K5R4_9MYCO</name>
<gene>
    <name evidence="2" type="ORF">DQP58_23565</name>
</gene>
<dbReference type="InterPro" id="IPR013100">
    <property type="entry name" value="LEH"/>
</dbReference>
<dbReference type="EMBL" id="QMEU01000126">
    <property type="protein sequence ID" value="RAU90375.1"/>
    <property type="molecule type" value="Genomic_DNA"/>
</dbReference>